<keyword evidence="1" id="KW-0472">Membrane</keyword>
<proteinExistence type="predicted"/>
<dbReference type="EMBL" id="CP000967">
    <property type="protein sequence ID" value="ACD61455.1"/>
    <property type="molecule type" value="Genomic_DNA"/>
</dbReference>
<dbReference type="Proteomes" id="UP000001740">
    <property type="component" value="Chromosome"/>
</dbReference>
<dbReference type="eggNOG" id="COG3039">
    <property type="taxonomic scope" value="Bacteria"/>
</dbReference>
<dbReference type="PANTHER" id="PTHR33803">
    <property type="entry name" value="IS1478 TRANSPOSASE"/>
    <property type="match status" value="1"/>
</dbReference>
<evidence type="ECO:0000256" key="1">
    <source>
        <dbReference type="SAM" id="Phobius"/>
    </source>
</evidence>
<organism evidence="4 5">
    <name type="scientific">Xanthomonas oryzae pv. oryzae (strain PXO99A)</name>
    <dbReference type="NCBI Taxonomy" id="360094"/>
    <lineage>
        <taxon>Bacteria</taxon>
        <taxon>Pseudomonadati</taxon>
        <taxon>Pseudomonadota</taxon>
        <taxon>Gammaproteobacteria</taxon>
        <taxon>Lysobacterales</taxon>
        <taxon>Lysobacteraceae</taxon>
        <taxon>Xanthomonas</taxon>
    </lineage>
</organism>
<dbReference type="InterPro" id="IPR047710">
    <property type="entry name" value="Transpos_IS5-like"/>
</dbReference>
<dbReference type="RefSeq" id="WP_012446361.1">
    <property type="nucleotide sequence ID" value="NC_010717.2"/>
</dbReference>
<protein>
    <submittedName>
        <fullName evidence="4">ISXoo5 transposase</fullName>
    </submittedName>
</protein>
<evidence type="ECO:0000259" key="2">
    <source>
        <dbReference type="Pfam" id="PF05598"/>
    </source>
</evidence>
<feature type="transmembrane region" description="Helical" evidence="1">
    <location>
        <begin position="457"/>
        <end position="476"/>
    </location>
</feature>
<reference evidence="4 5" key="1">
    <citation type="journal article" date="2008" name="BMC Genomics">
        <title>Genome sequence and rapid evolution of the rice pathogen Xanthomonas oryzae pv. oryzae PXO99A.</title>
        <authorList>
            <person name="Salzberg S.L."/>
            <person name="Sommer D.D."/>
            <person name="Schatz M.C."/>
            <person name="Phillippy A.M."/>
            <person name="Rabinowicz P.D."/>
            <person name="Tsuge S."/>
            <person name="Furutani A."/>
            <person name="Ochiai H."/>
            <person name="Delcher A.L."/>
            <person name="Kelley D."/>
            <person name="Madupu R."/>
            <person name="Puiu D."/>
            <person name="Radune D."/>
            <person name="Shumway M."/>
            <person name="Trapnell C."/>
            <person name="Aparna G."/>
            <person name="Jha G."/>
            <person name="Pandey A."/>
            <person name="Patil P.B."/>
            <person name="Ishihara H."/>
            <person name="Meyer D.F."/>
            <person name="Szurek B."/>
            <person name="Verdier V."/>
            <person name="Koebnik R."/>
            <person name="Dow J.M."/>
            <person name="Ryan R.P."/>
            <person name="Hirata H."/>
            <person name="Tsuyumu S."/>
            <person name="Won Lee S."/>
            <person name="Seo Y.S."/>
            <person name="Sriariyanum M."/>
            <person name="Ronald P.C."/>
            <person name="Sonti R.V."/>
            <person name="Van Sluys M.A."/>
            <person name="Leach J.E."/>
            <person name="White F.F."/>
            <person name="Bogdanove A.J."/>
        </authorList>
    </citation>
    <scope>NUCLEOTIDE SEQUENCE [LARGE SCALE GENOMIC DNA]</scope>
    <source>
        <strain evidence="4 5">PXO99A</strain>
    </source>
</reference>
<evidence type="ECO:0000259" key="3">
    <source>
        <dbReference type="Pfam" id="PF13751"/>
    </source>
</evidence>
<keyword evidence="1" id="KW-0812">Transmembrane</keyword>
<dbReference type="Pfam" id="PF05598">
    <property type="entry name" value="DUF772"/>
    <property type="match status" value="1"/>
</dbReference>
<dbReference type="Pfam" id="PF13751">
    <property type="entry name" value="DDE_Tnp_1_6"/>
    <property type="match status" value="1"/>
</dbReference>
<sequence length="529" mass="58977">MAHTQNADFFRQPLAEMIDPRHPLAVLARRLPWAQIEAVLAPHFARKVRAGRAVAQHDLFGPSVQVAGAGIAAAGRPRLPIRLMASLLDLKHAYKLSDEELVERWAENVVWQHFSGMAFYEPRLPCDATQVGRFRAAIGEAGVEELLKATIDTAVSSKAIVPAEFERLIVDTIVQEKAIAHPVDWRLMENARHKLVVAAKRAGIALKQTFAKETKTLRRKAGGYAHARQFKRLRKVLKRQRTLLGIVLREVQRKIGQASQATAPALENLHTLMQRAERIHAQQPNGKNKLDALHAPEVECIGKGKARKPYEFGVKVSVAITHKQGLMVGARSFTGTPYDGHTLHEQLEQARILSEDTAGAPKQVVVDLGFRGVDAANPGVEIIHRGTFKRLTDEQRRWLKRRQAVEPAIGHLKHDNGMDRCWLQGANGDALHAVLCAAGDNIRRLLRAMVRLGLKGLFAPMVARLIMLATVLAMSLRARNTRPHRLAWCVWSILQGRRSSPLPQSADRQNSACALHISEQDEWRFCLPD</sequence>
<dbReference type="PANTHER" id="PTHR33803:SF3">
    <property type="entry name" value="BLL1974 PROTEIN"/>
    <property type="match status" value="1"/>
</dbReference>
<dbReference type="KEGG" id="xop:PXO_02758"/>
<dbReference type="AlphaFoldDB" id="A0A0K0GR38"/>
<dbReference type="InterPro" id="IPR008490">
    <property type="entry name" value="Transposase_InsH_N"/>
</dbReference>
<feature type="domain" description="Transposase InsH N-terminal" evidence="2">
    <location>
        <begin position="73"/>
        <end position="136"/>
    </location>
</feature>
<name>A0A0K0GR38_XANOP</name>
<gene>
    <name evidence="4" type="ordered locus">PXO_02758</name>
</gene>
<keyword evidence="1" id="KW-1133">Transmembrane helix</keyword>
<dbReference type="NCBIfam" id="NF033578">
    <property type="entry name" value="transpos_IS5_1"/>
    <property type="match status" value="1"/>
</dbReference>
<evidence type="ECO:0000313" key="4">
    <source>
        <dbReference type="EMBL" id="ACD61455.1"/>
    </source>
</evidence>
<dbReference type="HOGENOM" id="CLU_040038_0_0_6"/>
<accession>A0A0K0GR38</accession>
<feature type="domain" description="Transposase DDE" evidence="3">
    <location>
        <begin position="391"/>
        <end position="446"/>
    </location>
</feature>
<evidence type="ECO:0000313" key="5">
    <source>
        <dbReference type="Proteomes" id="UP000001740"/>
    </source>
</evidence>
<dbReference type="InterPro" id="IPR025668">
    <property type="entry name" value="Tnp_DDE_dom"/>
</dbReference>